<evidence type="ECO:0000313" key="1">
    <source>
        <dbReference type="EMBL" id="QOD61064.1"/>
    </source>
</evidence>
<keyword evidence="2" id="KW-1185">Reference proteome</keyword>
<organism evidence="1 2">
    <name type="scientific">Polaribacter haliotis</name>
    <dbReference type="NCBI Taxonomy" id="1888915"/>
    <lineage>
        <taxon>Bacteria</taxon>
        <taxon>Pseudomonadati</taxon>
        <taxon>Bacteroidota</taxon>
        <taxon>Flavobacteriia</taxon>
        <taxon>Flavobacteriales</taxon>
        <taxon>Flavobacteriaceae</taxon>
    </lineage>
</organism>
<sequence length="98" mass="11607">MKKLLFIVAIFMGFQTTAQNEKRVLGPEAKNYKFWEHKKESSVITLNTFEYLDSKGPEFKNLKIWERKKSDTKIVLARNTKIRKLTGPKAKNYKPWQN</sequence>
<evidence type="ECO:0000313" key="2">
    <source>
        <dbReference type="Proteomes" id="UP000516764"/>
    </source>
</evidence>
<reference evidence="1 2" key="1">
    <citation type="journal article" date="2016" name="Int. J. Syst. Evol. Microbiol.">
        <title>Polaribacter haliotis sp. nov., isolated from the gut of abalone Haliotis discus hannai.</title>
        <authorList>
            <person name="Kim Y.O."/>
            <person name="Park I.S."/>
            <person name="Park S."/>
            <person name="Nam B.H."/>
            <person name="Park J.M."/>
            <person name="Kim D.G."/>
            <person name="Yoon J.H."/>
        </authorList>
    </citation>
    <scope>NUCLEOTIDE SEQUENCE [LARGE SCALE GENOMIC DNA]</scope>
    <source>
        <strain evidence="1 2">KCTC 52418</strain>
    </source>
</reference>
<protein>
    <submittedName>
        <fullName evidence="1">Uncharacterized protein</fullName>
    </submittedName>
</protein>
<dbReference type="Proteomes" id="UP000516764">
    <property type="component" value="Chromosome"/>
</dbReference>
<proteinExistence type="predicted"/>
<name>A0A7L8AGJ6_9FLAO</name>
<dbReference type="RefSeq" id="WP_088355015.1">
    <property type="nucleotide sequence ID" value="NZ_CP061813.1"/>
</dbReference>
<dbReference type="EMBL" id="CP061813">
    <property type="protein sequence ID" value="QOD61064.1"/>
    <property type="molecule type" value="Genomic_DNA"/>
</dbReference>
<dbReference type="OrthoDB" id="797657at2"/>
<dbReference type="KEGG" id="phal:H9I45_01080"/>
<dbReference type="AlphaFoldDB" id="A0A7L8AGJ6"/>
<gene>
    <name evidence="1" type="ORF">H9I45_01080</name>
</gene>
<accession>A0A7L8AGJ6</accession>